<evidence type="ECO:0000313" key="2">
    <source>
        <dbReference type="Proteomes" id="UP000267049"/>
    </source>
</evidence>
<gene>
    <name evidence="1" type="ORF">EER27_04930</name>
</gene>
<accession>A0A3M8SUY1</accession>
<sequence>MAQGAVVEAAGKDPLRIAVARIGRIALSPGSRLRLLETRTGAHRVTLEVGHMRARIWAPPGHFRVADGPAEVVDLGCDFDVWKQGDGSGRVFVRSGWVAYRVGSKDVLVPAGFGMRFDARGPATPLRPNATRAFTTSVRDLENALTRADTSDGDMQDIDVTAADIRAAADRVAANAADTDAYTLLSLLTVHPDLAGTALYPRLARALRIARTDRTHRAGWIAGDQRAINQWWEKYPTQPKRWWTHWADALP</sequence>
<reference evidence="1 2" key="1">
    <citation type="submission" date="2018-11" db="EMBL/GenBank/DDBJ databases">
        <title>Lysobacter cryohumiis sp. nov., isolated from soil in the Tianshan Mountains, Xinjiang, China.</title>
        <authorList>
            <person name="Luo Y."/>
            <person name="Sheng H."/>
        </authorList>
    </citation>
    <scope>NUCLEOTIDE SEQUENCE [LARGE SCALE GENOMIC DNA]</scope>
    <source>
        <strain evidence="1 2">ZS60</strain>
    </source>
</reference>
<dbReference type="AlphaFoldDB" id="A0A3M8SUY1"/>
<evidence type="ECO:0000313" key="1">
    <source>
        <dbReference type="EMBL" id="RNF85127.1"/>
    </source>
</evidence>
<dbReference type="Proteomes" id="UP000267049">
    <property type="component" value="Unassembled WGS sequence"/>
</dbReference>
<comment type="caution">
    <text evidence="1">The sequence shown here is derived from an EMBL/GenBank/DDBJ whole genome shotgun (WGS) entry which is preliminary data.</text>
</comment>
<organism evidence="1 2">
    <name type="scientific">Montanilutibacter psychrotolerans</name>
    <dbReference type="NCBI Taxonomy" id="1327343"/>
    <lineage>
        <taxon>Bacteria</taxon>
        <taxon>Pseudomonadati</taxon>
        <taxon>Pseudomonadota</taxon>
        <taxon>Gammaproteobacteria</taxon>
        <taxon>Lysobacterales</taxon>
        <taxon>Lysobacteraceae</taxon>
        <taxon>Montanilutibacter</taxon>
    </lineage>
</organism>
<name>A0A3M8SUY1_9GAMM</name>
<evidence type="ECO:0008006" key="3">
    <source>
        <dbReference type="Google" id="ProtNLM"/>
    </source>
</evidence>
<keyword evidence="2" id="KW-1185">Reference proteome</keyword>
<proteinExistence type="predicted"/>
<protein>
    <recommendedName>
        <fullName evidence="3">FecR protein domain-containing protein</fullName>
    </recommendedName>
</protein>
<dbReference type="EMBL" id="RIBS01000002">
    <property type="protein sequence ID" value="RNF85127.1"/>
    <property type="molecule type" value="Genomic_DNA"/>
</dbReference>